<evidence type="ECO:0000313" key="1">
    <source>
        <dbReference type="EMBL" id="KYP44783.1"/>
    </source>
</evidence>
<reference evidence="1" key="1">
    <citation type="journal article" date="2012" name="Nat. Biotechnol.">
        <title>Draft genome sequence of pigeonpea (Cajanus cajan), an orphan legume crop of resource-poor farmers.</title>
        <authorList>
            <person name="Varshney R.K."/>
            <person name="Chen W."/>
            <person name="Li Y."/>
            <person name="Bharti A.K."/>
            <person name="Saxena R.K."/>
            <person name="Schlueter J.A."/>
            <person name="Donoghue M.T."/>
            <person name="Azam S."/>
            <person name="Fan G."/>
            <person name="Whaley A.M."/>
            <person name="Farmer A.D."/>
            <person name="Sheridan J."/>
            <person name="Iwata A."/>
            <person name="Tuteja R."/>
            <person name="Penmetsa R.V."/>
            <person name="Wu W."/>
            <person name="Upadhyaya H.D."/>
            <person name="Yang S.P."/>
            <person name="Shah T."/>
            <person name="Saxena K.B."/>
            <person name="Michael T."/>
            <person name="McCombie W.R."/>
            <person name="Yang B."/>
            <person name="Zhang G."/>
            <person name="Yang H."/>
            <person name="Wang J."/>
            <person name="Spillane C."/>
            <person name="Cook D.R."/>
            <person name="May G.D."/>
            <person name="Xu X."/>
            <person name="Jackson S.A."/>
        </authorList>
    </citation>
    <scope>NUCLEOTIDE SEQUENCE [LARGE SCALE GENOMIC DNA]</scope>
</reference>
<dbReference type="Gramene" id="C.cajan_30595.t">
    <property type="protein sequence ID" value="C.cajan_30595.t.cds1"/>
    <property type="gene ID" value="C.cajan_30595"/>
</dbReference>
<dbReference type="AlphaFoldDB" id="A0A151RQG4"/>
<dbReference type="Pfam" id="PF14223">
    <property type="entry name" value="Retrotran_gag_2"/>
    <property type="match status" value="1"/>
</dbReference>
<keyword evidence="2" id="KW-1185">Reference proteome</keyword>
<protein>
    <recommendedName>
        <fullName evidence="3">Retrotransposon gag domain-containing protein</fullName>
    </recommendedName>
</protein>
<gene>
    <name evidence="1" type="ORF">KK1_033702</name>
</gene>
<dbReference type="EMBL" id="KQ483613">
    <property type="protein sequence ID" value="KYP44783.1"/>
    <property type="molecule type" value="Genomic_DNA"/>
</dbReference>
<dbReference type="Proteomes" id="UP000075243">
    <property type="component" value="Unassembled WGS sequence"/>
</dbReference>
<accession>A0A151RQG4</accession>
<dbReference type="PANTHER" id="PTHR37610">
    <property type="entry name" value="CCHC-TYPE DOMAIN-CONTAINING PROTEIN"/>
    <property type="match status" value="1"/>
</dbReference>
<dbReference type="PANTHER" id="PTHR37610:SF97">
    <property type="entry name" value="RETROTRANSPOSON GAG DOMAIN-CONTAINING PROTEIN"/>
    <property type="match status" value="1"/>
</dbReference>
<name>A0A151RQG4_CAJCA</name>
<organism evidence="1 2">
    <name type="scientific">Cajanus cajan</name>
    <name type="common">Pigeon pea</name>
    <name type="synonym">Cajanus indicus</name>
    <dbReference type="NCBI Taxonomy" id="3821"/>
    <lineage>
        <taxon>Eukaryota</taxon>
        <taxon>Viridiplantae</taxon>
        <taxon>Streptophyta</taxon>
        <taxon>Embryophyta</taxon>
        <taxon>Tracheophyta</taxon>
        <taxon>Spermatophyta</taxon>
        <taxon>Magnoliopsida</taxon>
        <taxon>eudicotyledons</taxon>
        <taxon>Gunneridae</taxon>
        <taxon>Pentapetalae</taxon>
        <taxon>rosids</taxon>
        <taxon>fabids</taxon>
        <taxon>Fabales</taxon>
        <taxon>Fabaceae</taxon>
        <taxon>Papilionoideae</taxon>
        <taxon>50 kb inversion clade</taxon>
        <taxon>NPAAA clade</taxon>
        <taxon>indigoferoid/millettioid clade</taxon>
        <taxon>Phaseoleae</taxon>
        <taxon>Cajanus</taxon>
    </lineage>
</organism>
<sequence>MALGGKNKIGFVDGTIPKPKETAKSFHSWQRNNNIIASWLLNSISKDLQASVIYSSSAAAIWSDLRICFQQQNGPRVFQLRHDLMTLKQGSLSITHYFTKVKALWEELTEYIPPHTCDCGAIKSWIDYHQSEYVMLFLMGLNKGYSQFQ</sequence>
<evidence type="ECO:0000313" key="2">
    <source>
        <dbReference type="Proteomes" id="UP000075243"/>
    </source>
</evidence>
<evidence type="ECO:0008006" key="3">
    <source>
        <dbReference type="Google" id="ProtNLM"/>
    </source>
</evidence>
<proteinExistence type="predicted"/>